<evidence type="ECO:0008006" key="4">
    <source>
        <dbReference type="Google" id="ProtNLM"/>
    </source>
</evidence>
<comment type="caution">
    <text evidence="2">The sequence shown here is derived from an EMBL/GenBank/DDBJ whole genome shotgun (WGS) entry which is preliminary data.</text>
</comment>
<feature type="compositionally biased region" description="Polar residues" evidence="1">
    <location>
        <begin position="1"/>
        <end position="14"/>
    </location>
</feature>
<evidence type="ECO:0000313" key="3">
    <source>
        <dbReference type="Proteomes" id="UP001221328"/>
    </source>
</evidence>
<feature type="region of interest" description="Disordered" evidence="1">
    <location>
        <begin position="1"/>
        <end position="20"/>
    </location>
</feature>
<evidence type="ECO:0000313" key="2">
    <source>
        <dbReference type="EMBL" id="MDC2956589.1"/>
    </source>
</evidence>
<dbReference type="EMBL" id="JAQOSK010000007">
    <property type="protein sequence ID" value="MDC2956589.1"/>
    <property type="molecule type" value="Genomic_DNA"/>
</dbReference>
<name>A0ABT5FVM0_9ACTN</name>
<gene>
    <name evidence="2" type="ORF">PO587_19135</name>
</gene>
<evidence type="ECO:0000256" key="1">
    <source>
        <dbReference type="SAM" id="MobiDB-lite"/>
    </source>
</evidence>
<accession>A0ABT5FVM0</accession>
<keyword evidence="3" id="KW-1185">Reference proteome</keyword>
<dbReference type="RefSeq" id="WP_272175960.1">
    <property type="nucleotide sequence ID" value="NZ_JAQOSK010000007.1"/>
</dbReference>
<proteinExistence type="predicted"/>
<sequence>MTSCSDNSTTTSPVRSKAASAASSAAAAASSAVASLASQGTSALASASAEAKRRLDEVKSGIDAKNEVSLGAPASAGDGRITVPVTVHNTAGSAKSFVVQVSLHDNAGKLLDTVVVTVNDVAAGKDGSGTARSNRKLSGPVRAEVARALRY</sequence>
<organism evidence="2 3">
    <name type="scientific">Streptomyces gilvifuscus</name>
    <dbReference type="NCBI Taxonomy" id="1550617"/>
    <lineage>
        <taxon>Bacteria</taxon>
        <taxon>Bacillati</taxon>
        <taxon>Actinomycetota</taxon>
        <taxon>Actinomycetes</taxon>
        <taxon>Kitasatosporales</taxon>
        <taxon>Streptomycetaceae</taxon>
        <taxon>Streptomyces</taxon>
    </lineage>
</organism>
<dbReference type="Proteomes" id="UP001221328">
    <property type="component" value="Unassembled WGS sequence"/>
</dbReference>
<protein>
    <recommendedName>
        <fullName evidence="4">Lipoprotein</fullName>
    </recommendedName>
</protein>
<reference evidence="2 3" key="1">
    <citation type="journal article" date="2015" name="Int. J. Syst. Evol. Microbiol.">
        <title>Streptomyces gilvifuscus sp. nov., an actinomycete that produces antibacterial compounds isolated from soil.</title>
        <authorList>
            <person name="Nguyen T.M."/>
            <person name="Kim J."/>
        </authorList>
    </citation>
    <scope>NUCLEOTIDE SEQUENCE [LARGE SCALE GENOMIC DNA]</scope>
    <source>
        <strain evidence="2 3">T113</strain>
    </source>
</reference>